<feature type="binding site" evidence="8">
    <location>
        <position position="298"/>
    </location>
    <ligand>
        <name>GTP</name>
        <dbReference type="ChEBI" id="CHEBI:37565"/>
    </ligand>
</feature>
<dbReference type="InterPro" id="IPR042111">
    <property type="entry name" value="Adenylosuccinate_synth_dom3"/>
</dbReference>
<feature type="binding site" evidence="8">
    <location>
        <begin position="16"/>
        <end position="22"/>
    </location>
    <ligand>
        <name>GTP</name>
        <dbReference type="ChEBI" id="CHEBI:37565"/>
    </ligand>
</feature>
<keyword evidence="3 8" id="KW-0479">Metal-binding</keyword>
<dbReference type="EC" id="6.3.4.4" evidence="8 10"/>
<evidence type="ECO:0000256" key="1">
    <source>
        <dbReference type="ARBA" id="ARBA00011738"/>
    </source>
</evidence>
<evidence type="ECO:0000256" key="8">
    <source>
        <dbReference type="HAMAP-Rule" id="MF_00011"/>
    </source>
</evidence>
<evidence type="ECO:0000256" key="9">
    <source>
        <dbReference type="PROSITE-ProRule" id="PRU10134"/>
    </source>
</evidence>
<dbReference type="InterPro" id="IPR018220">
    <property type="entry name" value="Adenylosuccin_syn_GTP-bd"/>
</dbReference>
<feature type="binding site" description="in other chain" evidence="8">
    <location>
        <position position="296"/>
    </location>
    <ligand>
        <name>IMP</name>
        <dbReference type="ChEBI" id="CHEBI:58053"/>
        <note>ligand shared between dimeric partners</note>
    </ligand>
</feature>
<feature type="binding site" description="in other chain" evidence="8">
    <location>
        <begin position="42"/>
        <end position="45"/>
    </location>
    <ligand>
        <name>IMP</name>
        <dbReference type="ChEBI" id="CHEBI:58053"/>
        <note>ligand shared between dimeric partners</note>
    </ligand>
</feature>
<evidence type="ECO:0000256" key="6">
    <source>
        <dbReference type="ARBA" id="ARBA00022842"/>
    </source>
</evidence>
<evidence type="ECO:0000256" key="2">
    <source>
        <dbReference type="ARBA" id="ARBA00022598"/>
    </source>
</evidence>
<evidence type="ECO:0000256" key="5">
    <source>
        <dbReference type="ARBA" id="ARBA00022755"/>
    </source>
</evidence>
<feature type="binding site" evidence="8">
    <location>
        <position position="17"/>
    </location>
    <ligand>
        <name>Mg(2+)</name>
        <dbReference type="ChEBI" id="CHEBI:18420"/>
    </ligand>
</feature>
<dbReference type="Proteomes" id="UP000051717">
    <property type="component" value="Unassembled WGS sequence"/>
</dbReference>
<feature type="binding site" evidence="8">
    <location>
        <begin position="406"/>
        <end position="408"/>
    </location>
    <ligand>
        <name>GTP</name>
        <dbReference type="ChEBI" id="CHEBI:37565"/>
    </ligand>
</feature>
<keyword evidence="5 8" id="KW-0658">Purine biosynthesis</keyword>
<dbReference type="GO" id="GO:0046040">
    <property type="term" value="P:IMP metabolic process"/>
    <property type="evidence" value="ECO:0007669"/>
    <property type="project" value="TreeGrafter"/>
</dbReference>
<feature type="binding site" description="in other chain" evidence="8">
    <location>
        <position position="232"/>
    </location>
    <ligand>
        <name>IMP</name>
        <dbReference type="ChEBI" id="CHEBI:58053"/>
        <note>ligand shared between dimeric partners</note>
    </ligand>
</feature>
<feature type="binding site" evidence="8">
    <location>
        <begin position="44"/>
        <end position="46"/>
    </location>
    <ligand>
        <name>GTP</name>
        <dbReference type="ChEBI" id="CHEBI:37565"/>
    </ligand>
</feature>
<dbReference type="EMBL" id="LJUI01000142">
    <property type="protein sequence ID" value="KPK67186.1"/>
    <property type="molecule type" value="Genomic_DNA"/>
</dbReference>
<feature type="binding site" description="in other chain" evidence="8">
    <location>
        <position position="217"/>
    </location>
    <ligand>
        <name>IMP</name>
        <dbReference type="ChEBI" id="CHEBI:58053"/>
        <note>ligand shared between dimeric partners</note>
    </ligand>
</feature>
<dbReference type="CDD" id="cd03108">
    <property type="entry name" value="AdSS"/>
    <property type="match status" value="1"/>
</dbReference>
<evidence type="ECO:0000256" key="3">
    <source>
        <dbReference type="ARBA" id="ARBA00022723"/>
    </source>
</evidence>
<protein>
    <recommendedName>
        <fullName evidence="8 10">Adenylosuccinate synthetase</fullName>
        <shortName evidence="8">AMPSase</shortName>
        <shortName evidence="8">AdSS</shortName>
        <ecNumber evidence="8 10">6.3.4.4</ecNumber>
    </recommendedName>
    <alternativeName>
        <fullName evidence="8">IMP--aspartate ligase</fullName>
    </alternativeName>
</protein>
<reference evidence="11 12" key="1">
    <citation type="journal article" date="2015" name="Microbiome">
        <title>Genomic resolution of linkages in carbon, nitrogen, and sulfur cycling among widespread estuary sediment bacteria.</title>
        <authorList>
            <person name="Baker B.J."/>
            <person name="Lazar C.S."/>
            <person name="Teske A.P."/>
            <person name="Dick G.J."/>
        </authorList>
    </citation>
    <scope>NUCLEOTIDE SEQUENCE [LARGE SCALE GENOMIC DNA]</scope>
    <source>
        <strain evidence="11">SM23_40</strain>
    </source>
</reference>
<dbReference type="Gene3D" id="3.90.170.10">
    <property type="entry name" value="Adenylosuccinate Synthetase, subunit A, domain 3"/>
    <property type="match status" value="1"/>
</dbReference>
<comment type="similarity">
    <text evidence="8 10">Belongs to the adenylosuccinate synthetase family.</text>
</comment>
<keyword evidence="4 8" id="KW-0547">Nucleotide-binding</keyword>
<accession>A0A0S8G3P0</accession>
<comment type="caution">
    <text evidence="11">The sequence shown here is derived from an EMBL/GenBank/DDBJ whole genome shotgun (WGS) entry which is preliminary data.</text>
</comment>
<dbReference type="GO" id="GO:0005525">
    <property type="term" value="F:GTP binding"/>
    <property type="evidence" value="ECO:0007669"/>
    <property type="project" value="UniProtKB-UniRule"/>
</dbReference>
<proteinExistence type="inferred from homology"/>
<dbReference type="HAMAP" id="MF_00011">
    <property type="entry name" value="Adenylosucc_synth"/>
    <property type="match status" value="1"/>
</dbReference>
<feature type="binding site" evidence="8">
    <location>
        <position position="147"/>
    </location>
    <ligand>
        <name>IMP</name>
        <dbReference type="ChEBI" id="CHEBI:58053"/>
        <note>ligand shared between dimeric partners</note>
    </ligand>
</feature>
<feature type="binding site" description="in other chain" evidence="8">
    <location>
        <position position="133"/>
    </location>
    <ligand>
        <name>IMP</name>
        <dbReference type="ChEBI" id="CHEBI:58053"/>
        <note>ligand shared between dimeric partners</note>
    </ligand>
</feature>
<feature type="active site" description="Proton donor" evidence="8">
    <location>
        <position position="45"/>
    </location>
</feature>
<dbReference type="Gene3D" id="3.40.440.10">
    <property type="entry name" value="Adenylosuccinate Synthetase, subunit A, domain 1"/>
    <property type="match status" value="1"/>
</dbReference>
<comment type="cofactor">
    <cofactor evidence="8">
        <name>Mg(2+)</name>
        <dbReference type="ChEBI" id="CHEBI:18420"/>
    </cofactor>
    <text evidence="8">Binds 1 Mg(2+) ion per subunit.</text>
</comment>
<dbReference type="InterPro" id="IPR027417">
    <property type="entry name" value="P-loop_NTPase"/>
</dbReference>
<organism evidence="11 12">
    <name type="scientific">candidate division TA06 bacterium SM23_40</name>
    <dbReference type="NCBI Taxonomy" id="1703774"/>
    <lineage>
        <taxon>Bacteria</taxon>
        <taxon>Bacteria division TA06</taxon>
    </lineage>
</organism>
<feature type="binding site" evidence="8">
    <location>
        <position position="44"/>
    </location>
    <ligand>
        <name>Mg(2+)</name>
        <dbReference type="ChEBI" id="CHEBI:18420"/>
    </ligand>
</feature>
<dbReference type="InterPro" id="IPR042110">
    <property type="entry name" value="Adenylosuccinate_synth_dom2"/>
</dbReference>
<evidence type="ECO:0000256" key="4">
    <source>
        <dbReference type="ARBA" id="ARBA00022741"/>
    </source>
</evidence>
<dbReference type="PANTHER" id="PTHR11846">
    <property type="entry name" value="ADENYLOSUCCINATE SYNTHETASE"/>
    <property type="match status" value="1"/>
</dbReference>
<dbReference type="InterPro" id="IPR042109">
    <property type="entry name" value="Adenylosuccinate_synth_dom1"/>
</dbReference>
<comment type="pathway">
    <text evidence="8 10">Purine metabolism; AMP biosynthesis via de novo pathway; AMP from IMP: step 1/2.</text>
</comment>
<evidence type="ECO:0000256" key="7">
    <source>
        <dbReference type="ARBA" id="ARBA00023134"/>
    </source>
</evidence>
<dbReference type="GO" id="GO:0044208">
    <property type="term" value="P:'de novo' AMP biosynthetic process"/>
    <property type="evidence" value="ECO:0007669"/>
    <property type="project" value="UniProtKB-UniRule"/>
</dbReference>
<dbReference type="GO" id="GO:0000287">
    <property type="term" value="F:magnesium ion binding"/>
    <property type="evidence" value="ECO:0007669"/>
    <property type="project" value="UniProtKB-UniRule"/>
</dbReference>
<dbReference type="NCBIfam" id="NF002223">
    <property type="entry name" value="PRK01117.1"/>
    <property type="match status" value="1"/>
</dbReference>
<keyword evidence="6 8" id="KW-0460">Magnesium</keyword>
<name>A0A0S8G3P0_UNCT6</name>
<keyword evidence="2 8" id="KW-0436">Ligase</keyword>
<keyword evidence="8" id="KW-0963">Cytoplasm</keyword>
<dbReference type="NCBIfam" id="TIGR00184">
    <property type="entry name" value="purA"/>
    <property type="match status" value="1"/>
</dbReference>
<feature type="binding site" evidence="8">
    <location>
        <begin position="324"/>
        <end position="326"/>
    </location>
    <ligand>
        <name>GTP</name>
        <dbReference type="ChEBI" id="CHEBI:37565"/>
    </ligand>
</feature>
<evidence type="ECO:0000313" key="11">
    <source>
        <dbReference type="EMBL" id="KPK67186.1"/>
    </source>
</evidence>
<comment type="catalytic activity">
    <reaction evidence="8 10">
        <text>IMP + L-aspartate + GTP = N(6)-(1,2-dicarboxyethyl)-AMP + GDP + phosphate + 2 H(+)</text>
        <dbReference type="Rhea" id="RHEA:15753"/>
        <dbReference type="ChEBI" id="CHEBI:15378"/>
        <dbReference type="ChEBI" id="CHEBI:29991"/>
        <dbReference type="ChEBI" id="CHEBI:37565"/>
        <dbReference type="ChEBI" id="CHEBI:43474"/>
        <dbReference type="ChEBI" id="CHEBI:57567"/>
        <dbReference type="ChEBI" id="CHEBI:58053"/>
        <dbReference type="ChEBI" id="CHEBI:58189"/>
        <dbReference type="EC" id="6.3.4.4"/>
    </reaction>
</comment>
<feature type="active site" evidence="9">
    <location>
        <position position="144"/>
    </location>
</feature>
<dbReference type="SMART" id="SM00788">
    <property type="entry name" value="Adenylsucc_synt"/>
    <property type="match status" value="1"/>
</dbReference>
<dbReference type="FunFam" id="3.90.170.10:FF:000001">
    <property type="entry name" value="Adenylosuccinate synthetase"/>
    <property type="match status" value="1"/>
</dbReference>
<dbReference type="GO" id="GO:0005737">
    <property type="term" value="C:cytoplasm"/>
    <property type="evidence" value="ECO:0007669"/>
    <property type="project" value="UniProtKB-SubCell"/>
</dbReference>
<feature type="binding site" description="in other chain" evidence="8">
    <location>
        <begin position="17"/>
        <end position="20"/>
    </location>
    <ligand>
        <name>IMP</name>
        <dbReference type="ChEBI" id="CHEBI:58053"/>
        <note>ligand shared between dimeric partners</note>
    </ligand>
</feature>
<dbReference type="UniPathway" id="UPA00075">
    <property type="reaction ID" value="UER00335"/>
</dbReference>
<gene>
    <name evidence="8" type="primary">purA</name>
    <name evidence="11" type="ORF">AMJ82_11100</name>
</gene>
<feature type="binding site" evidence="8">
    <location>
        <begin position="292"/>
        <end position="298"/>
    </location>
    <ligand>
        <name>substrate</name>
    </ligand>
</feature>
<dbReference type="Pfam" id="PF00709">
    <property type="entry name" value="Adenylsucc_synt"/>
    <property type="match status" value="1"/>
</dbReference>
<sequence length="419" mass="45604">MKLIEGTVVLVGLQWGDEGKGKIVDLLARDADVVARFQGGANAGHTVLRGDHERVFHLMPTGILHEDTLCLIGGGVVVDPAVLVGEIRDLEAEGVGVRGRLIVSGSAHITLPHHKRLERLQEEERGEQRLGTTFRGIGPTYADKVARSGWRLVDLVDFDRFSAEWRRRSGSDTSADEEWLAEYRDYAGVLREYVGDTALAINRAIDDGKTVLCEGAQGTLLDVDFGTYPYVTSSNTIAGGACTGLGIGPTKIDRVLGVAKAYTTRVGEGPFPTEERSQIGESLRERAREYGATTGRPRRCGWFDAVLVRRAVLFNGVGSIALTRLDILDELEEVPVCTAYEYDGARLESPPETAGALAQCAPVYETLPGWRASTASARRFEDLPAAARRYVERIGDLCGVPVTIISVGPHREETLYRQG</sequence>
<dbReference type="PATRIC" id="fig|1703774.3.peg.1654"/>
<dbReference type="SUPFAM" id="SSF52540">
    <property type="entry name" value="P-loop containing nucleoside triphosphate hydrolases"/>
    <property type="match status" value="1"/>
</dbReference>
<keyword evidence="7 8" id="KW-0342">GTP-binding</keyword>
<dbReference type="PROSITE" id="PS00513">
    <property type="entry name" value="ADENYLOSUCCIN_SYN_2"/>
    <property type="match status" value="1"/>
</dbReference>
<comment type="function">
    <text evidence="8">Plays an important role in the de novo pathway of purine nucleotide biosynthesis. Catalyzes the first committed step in the biosynthesis of AMP from IMP.</text>
</comment>
<dbReference type="AlphaFoldDB" id="A0A0S8G3P0"/>
<comment type="subcellular location">
    <subcellularLocation>
        <location evidence="8">Cytoplasm</location>
    </subcellularLocation>
</comment>
<evidence type="ECO:0000256" key="10">
    <source>
        <dbReference type="RuleBase" id="RU000520"/>
    </source>
</evidence>
<evidence type="ECO:0000313" key="12">
    <source>
        <dbReference type="Proteomes" id="UP000051717"/>
    </source>
</evidence>
<dbReference type="GO" id="GO:0004019">
    <property type="term" value="F:adenylosuccinate synthase activity"/>
    <property type="evidence" value="ECO:0007669"/>
    <property type="project" value="UniProtKB-UniRule"/>
</dbReference>
<feature type="active site" description="Proton acceptor" evidence="8">
    <location>
        <position position="17"/>
    </location>
</feature>
<dbReference type="PANTHER" id="PTHR11846:SF0">
    <property type="entry name" value="ADENYLOSUCCINATE SYNTHETASE"/>
    <property type="match status" value="1"/>
</dbReference>
<dbReference type="PROSITE" id="PS01266">
    <property type="entry name" value="ADENYLOSUCCIN_SYN_1"/>
    <property type="match status" value="1"/>
</dbReference>
<comment type="subunit">
    <text evidence="1 8">Homodimer.</text>
</comment>
<dbReference type="Gene3D" id="1.10.300.10">
    <property type="entry name" value="Adenylosuccinate Synthetase, subunit A, domain 2"/>
    <property type="match status" value="1"/>
</dbReference>
<dbReference type="InterPro" id="IPR033128">
    <property type="entry name" value="Adenylosuccin_syn_Lys_AS"/>
</dbReference>
<dbReference type="InterPro" id="IPR001114">
    <property type="entry name" value="Adenylosuccinate_synthetase"/>
</dbReference>